<dbReference type="Pfam" id="PF00584">
    <property type="entry name" value="SecE"/>
    <property type="match status" value="1"/>
</dbReference>
<evidence type="ECO:0000256" key="8">
    <source>
        <dbReference type="ARBA" id="ARBA00023136"/>
    </source>
</evidence>
<dbReference type="InterPro" id="IPR001901">
    <property type="entry name" value="Translocase_SecE/Sec61-g"/>
</dbReference>
<keyword evidence="4 9" id="KW-0812">Transmembrane</keyword>
<accession>A0A2M7B7F1</accession>
<keyword evidence="6 9" id="KW-1133">Transmembrane helix</keyword>
<dbReference type="GO" id="GO:0043952">
    <property type="term" value="P:protein transport by the Sec complex"/>
    <property type="evidence" value="ECO:0007669"/>
    <property type="project" value="UniProtKB-UniRule"/>
</dbReference>
<dbReference type="InterPro" id="IPR038379">
    <property type="entry name" value="SecE_sf"/>
</dbReference>
<evidence type="ECO:0000256" key="4">
    <source>
        <dbReference type="ARBA" id="ARBA00022692"/>
    </source>
</evidence>
<evidence type="ECO:0000256" key="1">
    <source>
        <dbReference type="ARBA" id="ARBA00004370"/>
    </source>
</evidence>
<organism evidence="10 11">
    <name type="scientific">Candidatus Wolfebacteria bacterium CG03_land_8_20_14_0_80_36_15</name>
    <dbReference type="NCBI Taxonomy" id="1975067"/>
    <lineage>
        <taxon>Bacteria</taxon>
        <taxon>Candidatus Wolfeibacteriota</taxon>
    </lineage>
</organism>
<keyword evidence="5 9" id="KW-0653">Protein transport</keyword>
<dbReference type="InterPro" id="IPR005807">
    <property type="entry name" value="SecE_bac"/>
</dbReference>
<dbReference type="EMBL" id="PEVH01000058">
    <property type="protein sequence ID" value="PIU99044.1"/>
    <property type="molecule type" value="Genomic_DNA"/>
</dbReference>
<feature type="transmembrane region" description="Helical" evidence="9">
    <location>
        <begin position="30"/>
        <end position="56"/>
    </location>
</feature>
<comment type="similarity">
    <text evidence="9">Belongs to the SecE/SEC61-gamma family.</text>
</comment>
<dbReference type="GO" id="GO:0005886">
    <property type="term" value="C:plasma membrane"/>
    <property type="evidence" value="ECO:0007669"/>
    <property type="project" value="UniProtKB-SubCell"/>
</dbReference>
<name>A0A2M7B7F1_9BACT</name>
<evidence type="ECO:0000256" key="7">
    <source>
        <dbReference type="ARBA" id="ARBA00023010"/>
    </source>
</evidence>
<dbReference type="Proteomes" id="UP000230131">
    <property type="component" value="Unassembled WGS sequence"/>
</dbReference>
<dbReference type="PANTHER" id="PTHR33910">
    <property type="entry name" value="PROTEIN TRANSLOCASE SUBUNIT SECE"/>
    <property type="match status" value="1"/>
</dbReference>
<dbReference type="GO" id="GO:0009306">
    <property type="term" value="P:protein secretion"/>
    <property type="evidence" value="ECO:0007669"/>
    <property type="project" value="UniProtKB-UniRule"/>
</dbReference>
<evidence type="ECO:0000313" key="11">
    <source>
        <dbReference type="Proteomes" id="UP000230131"/>
    </source>
</evidence>
<keyword evidence="7 9" id="KW-0811">Translocation</keyword>
<evidence type="ECO:0000256" key="2">
    <source>
        <dbReference type="ARBA" id="ARBA00022448"/>
    </source>
</evidence>
<evidence type="ECO:0000256" key="5">
    <source>
        <dbReference type="ARBA" id="ARBA00022927"/>
    </source>
</evidence>
<evidence type="ECO:0000256" key="6">
    <source>
        <dbReference type="ARBA" id="ARBA00022989"/>
    </source>
</evidence>
<dbReference type="HAMAP" id="MF_00422">
    <property type="entry name" value="SecE"/>
    <property type="match status" value="1"/>
</dbReference>
<proteinExistence type="inferred from homology"/>
<keyword evidence="2 9" id="KW-0813">Transport</keyword>
<comment type="subunit">
    <text evidence="9">Component of the Sec protein translocase complex. Heterotrimer consisting of SecY, SecE and SecG subunits. The heterotrimers can form oligomers, although 1 heterotrimer is thought to be able to translocate proteins. Interacts with the ribosome. Interacts with SecDF, and other proteins may be involved. Interacts with SecA.</text>
</comment>
<keyword evidence="8 9" id="KW-0472">Membrane</keyword>
<comment type="function">
    <text evidence="9">Essential subunit of the Sec protein translocation channel SecYEG. Clamps together the 2 halves of SecY. May contact the channel plug during translocation.</text>
</comment>
<reference evidence="11" key="1">
    <citation type="submission" date="2017-09" db="EMBL/GenBank/DDBJ databases">
        <title>Depth-based differentiation of microbial function through sediment-hosted aquifers and enrichment of novel symbionts in the deep terrestrial subsurface.</title>
        <authorList>
            <person name="Probst A.J."/>
            <person name="Ladd B."/>
            <person name="Jarett J.K."/>
            <person name="Geller-Mcgrath D.E."/>
            <person name="Sieber C.M.K."/>
            <person name="Emerson J.B."/>
            <person name="Anantharaman K."/>
            <person name="Thomas B.C."/>
            <person name="Malmstrom R."/>
            <person name="Stieglmeier M."/>
            <person name="Klingl A."/>
            <person name="Woyke T."/>
            <person name="Ryan C.M."/>
            <person name="Banfield J.F."/>
        </authorList>
    </citation>
    <scope>NUCLEOTIDE SEQUENCE [LARGE SCALE GENOMIC DNA]</scope>
</reference>
<protein>
    <recommendedName>
        <fullName evidence="9">Protein translocase subunit SecE</fullName>
    </recommendedName>
</protein>
<comment type="caution">
    <text evidence="10">The sequence shown here is derived from an EMBL/GenBank/DDBJ whole genome shotgun (WGS) entry which is preliminary data.</text>
</comment>
<dbReference type="GO" id="GO:0008320">
    <property type="term" value="F:protein transmembrane transporter activity"/>
    <property type="evidence" value="ECO:0007669"/>
    <property type="project" value="UniProtKB-UniRule"/>
</dbReference>
<gene>
    <name evidence="9" type="primary">secE</name>
    <name evidence="10" type="ORF">COS59_01875</name>
</gene>
<comment type="subcellular location">
    <subcellularLocation>
        <location evidence="9">Cell membrane</location>
        <topology evidence="9">Single-pass membrane protein</topology>
    </subcellularLocation>
    <subcellularLocation>
        <location evidence="1">Membrane</location>
    </subcellularLocation>
</comment>
<dbReference type="PANTHER" id="PTHR33910:SF1">
    <property type="entry name" value="PROTEIN TRANSLOCASE SUBUNIT SECE"/>
    <property type="match status" value="1"/>
</dbReference>
<dbReference type="Gene3D" id="1.20.5.1030">
    <property type="entry name" value="Preprotein translocase secy subunit"/>
    <property type="match status" value="1"/>
</dbReference>
<keyword evidence="3 9" id="KW-1003">Cell membrane</keyword>
<dbReference type="GO" id="GO:0065002">
    <property type="term" value="P:intracellular protein transmembrane transport"/>
    <property type="evidence" value="ECO:0007669"/>
    <property type="project" value="UniProtKB-UniRule"/>
</dbReference>
<dbReference type="GO" id="GO:0006605">
    <property type="term" value="P:protein targeting"/>
    <property type="evidence" value="ECO:0007669"/>
    <property type="project" value="UniProtKB-UniRule"/>
</dbReference>
<evidence type="ECO:0000256" key="9">
    <source>
        <dbReference type="HAMAP-Rule" id="MF_00422"/>
    </source>
</evidence>
<evidence type="ECO:0000256" key="3">
    <source>
        <dbReference type="ARBA" id="ARBA00022475"/>
    </source>
</evidence>
<dbReference type="NCBIfam" id="TIGR00964">
    <property type="entry name" value="secE_bact"/>
    <property type="match status" value="1"/>
</dbReference>
<evidence type="ECO:0000313" key="10">
    <source>
        <dbReference type="EMBL" id="PIU99044.1"/>
    </source>
</evidence>
<sequence length="61" mass="7224">MLEKLKNYLKESNLEMRRVSWPTKQKTLHLTFIVIGVSLIFAVYLGLLDFIFITILSRFFS</sequence>
<dbReference type="AlphaFoldDB" id="A0A2M7B7F1"/>